<feature type="transmembrane region" description="Helical" evidence="1">
    <location>
        <begin position="69"/>
        <end position="87"/>
    </location>
</feature>
<dbReference type="SUPFAM" id="SSF53300">
    <property type="entry name" value="vWA-like"/>
    <property type="match status" value="1"/>
</dbReference>
<gene>
    <name evidence="3" type="ORF">ATY37_14305</name>
</gene>
<feature type="transmembrane region" description="Helical" evidence="1">
    <location>
        <begin position="20"/>
        <end position="39"/>
    </location>
</feature>
<dbReference type="AlphaFoldDB" id="A0A151KYL8"/>
<evidence type="ECO:0000256" key="1">
    <source>
        <dbReference type="SAM" id="Phobius"/>
    </source>
</evidence>
<sequence>MNGHYRLSEVNVAELQGLSFVWWWMFVLLPLPLILYKLLPEAKTEHALRFAYLPTSTTNQTKQGRITKATTLLIWLCLLCAAARPVWFGEPIEFQPEYRDLMLVVDLSGSMQEEDMQDDGQYIDRLSAVKKVVTQFIEQRQGDRLGLVLFADHAYLQTPLTADRQTVAAQLNQTVIGLIGQKTAIGDGVGLASKTFIDSKAPQRTIILLSDGSNTAGTLSPLEAAEIAQRHQIKIYTVGVGAGEMTVKQFFMTRKVNTAADLDEKTLTQMAEMTGGQYFRARDAKELAGIYDAINQLEPVTSDVQIWRPQSEWFIYPLAIAFLLSLLLFVFRSNRV</sequence>
<reference evidence="4" key="1">
    <citation type="submission" date="2015-12" db="EMBL/GenBank/DDBJ databases">
        <authorList>
            <person name="Shamseldin A."/>
            <person name="Moawad H."/>
            <person name="Abd El-Rahim W.M."/>
            <person name="Sadowsky M.J."/>
        </authorList>
    </citation>
    <scope>NUCLEOTIDE SEQUENCE [LARGE SCALE GENOMIC DNA]</scope>
    <source>
        <strain evidence="4">2538-88</strain>
    </source>
</reference>
<evidence type="ECO:0000313" key="3">
    <source>
        <dbReference type="EMBL" id="KYN88786.1"/>
    </source>
</evidence>
<comment type="caution">
    <text evidence="3">The sequence shown here is derived from an EMBL/GenBank/DDBJ whole genome shotgun (WGS) entry which is preliminary data.</text>
</comment>
<keyword evidence="1" id="KW-0812">Transmembrane</keyword>
<dbReference type="InterPro" id="IPR036465">
    <property type="entry name" value="vWFA_dom_sf"/>
</dbReference>
<dbReference type="Pfam" id="PF00092">
    <property type="entry name" value="VWA"/>
    <property type="match status" value="1"/>
</dbReference>
<proteinExistence type="predicted"/>
<evidence type="ECO:0000313" key="4">
    <source>
        <dbReference type="Proteomes" id="UP000075346"/>
    </source>
</evidence>
<organism evidence="3 4">
    <name type="scientific">Vibrio cidicii</name>
    <dbReference type="NCBI Taxonomy" id="1763883"/>
    <lineage>
        <taxon>Bacteria</taxon>
        <taxon>Pseudomonadati</taxon>
        <taxon>Pseudomonadota</taxon>
        <taxon>Gammaproteobacteria</taxon>
        <taxon>Vibrionales</taxon>
        <taxon>Vibrionaceae</taxon>
        <taxon>Vibrio</taxon>
    </lineage>
</organism>
<accession>A0A151KYL8</accession>
<dbReference type="PROSITE" id="PS50234">
    <property type="entry name" value="VWFA"/>
    <property type="match status" value="1"/>
</dbReference>
<dbReference type="CDD" id="cd01467">
    <property type="entry name" value="vWA_BatA_type"/>
    <property type="match status" value="1"/>
</dbReference>
<dbReference type="InterPro" id="IPR002035">
    <property type="entry name" value="VWF_A"/>
</dbReference>
<dbReference type="InterPro" id="IPR050768">
    <property type="entry name" value="UPF0353/GerABKA_families"/>
</dbReference>
<dbReference type="PANTHER" id="PTHR22550:SF18">
    <property type="entry name" value="VWFA DOMAIN-CONTAINING PROTEIN"/>
    <property type="match status" value="1"/>
</dbReference>
<keyword evidence="1" id="KW-1133">Transmembrane helix</keyword>
<evidence type="ECO:0000259" key="2">
    <source>
        <dbReference type="PROSITE" id="PS50234"/>
    </source>
</evidence>
<feature type="transmembrane region" description="Helical" evidence="1">
    <location>
        <begin position="313"/>
        <end position="331"/>
    </location>
</feature>
<protein>
    <submittedName>
        <fullName evidence="3">IMP dehydrogenase</fullName>
    </submittedName>
</protein>
<dbReference type="PANTHER" id="PTHR22550">
    <property type="entry name" value="SPORE GERMINATION PROTEIN"/>
    <property type="match status" value="1"/>
</dbReference>
<keyword evidence="1" id="KW-0472">Membrane</keyword>
<dbReference type="SMART" id="SM00327">
    <property type="entry name" value="VWA"/>
    <property type="match status" value="1"/>
</dbReference>
<dbReference type="Proteomes" id="UP000075346">
    <property type="component" value="Unassembled WGS sequence"/>
</dbReference>
<dbReference type="EMBL" id="LOBR01000032">
    <property type="protein sequence ID" value="KYN88786.1"/>
    <property type="molecule type" value="Genomic_DNA"/>
</dbReference>
<feature type="domain" description="VWFA" evidence="2">
    <location>
        <begin position="100"/>
        <end position="294"/>
    </location>
</feature>
<name>A0A151KYL8_9VIBR</name>
<dbReference type="Gene3D" id="3.40.50.410">
    <property type="entry name" value="von Willebrand factor, type A domain"/>
    <property type="match status" value="1"/>
</dbReference>
<dbReference type="InterPro" id="IPR033881">
    <property type="entry name" value="vWA_BatA_type"/>
</dbReference>